<reference evidence="1" key="1">
    <citation type="submission" date="2020-11" db="EMBL/GenBank/DDBJ databases">
        <authorList>
            <person name="Tran Van P."/>
        </authorList>
    </citation>
    <scope>NUCLEOTIDE SEQUENCE</scope>
</reference>
<evidence type="ECO:0000313" key="1">
    <source>
        <dbReference type="EMBL" id="CAD7443024.1"/>
    </source>
</evidence>
<name>A0A7R9EX47_9NEOP</name>
<gene>
    <name evidence="1" type="ORF">TBIB3V08_LOCUS5437</name>
</gene>
<dbReference type="EMBL" id="OD565951">
    <property type="protein sequence ID" value="CAD7443024.1"/>
    <property type="molecule type" value="Genomic_DNA"/>
</dbReference>
<proteinExistence type="predicted"/>
<sequence length="306" mass="33170">MINLMSDWPADDGEIGVQIPVVSIEGGRRDPTLARCLFKTVIGVIGQRASVHYGMAWLTVTFQSHGNHLPPRQASMRIRGVYSVTGVFTPSPSVSAGWSSWGTEPAKRGCVTSHDDWYVTHADPRDYSRETERLVATPYHLLRKTSMAILQSCCCWRSVRKGSYASAVYTMEKPLPVHPTEIRTSISPSSAIELNTTSALANYATEAADKECGCFLVTAVVVVCGVWGGVSYLSIHNNSLPSSYRDNSASIVGLGCAKKPTLIHNNSLPSSYRDNSASIVGLGCAKKPTQLRALPKNKTLAHNNVC</sequence>
<dbReference type="AlphaFoldDB" id="A0A7R9EX47"/>
<accession>A0A7R9EX47</accession>
<protein>
    <submittedName>
        <fullName evidence="1">Uncharacterized protein</fullName>
    </submittedName>
</protein>
<organism evidence="1">
    <name type="scientific">Timema bartmani</name>
    <dbReference type="NCBI Taxonomy" id="61472"/>
    <lineage>
        <taxon>Eukaryota</taxon>
        <taxon>Metazoa</taxon>
        <taxon>Ecdysozoa</taxon>
        <taxon>Arthropoda</taxon>
        <taxon>Hexapoda</taxon>
        <taxon>Insecta</taxon>
        <taxon>Pterygota</taxon>
        <taxon>Neoptera</taxon>
        <taxon>Polyneoptera</taxon>
        <taxon>Phasmatodea</taxon>
        <taxon>Timematodea</taxon>
        <taxon>Timematoidea</taxon>
        <taxon>Timematidae</taxon>
        <taxon>Timema</taxon>
    </lineage>
</organism>